<protein>
    <submittedName>
        <fullName evidence="2">Uncharacterized protein</fullName>
    </submittedName>
</protein>
<evidence type="ECO:0000256" key="1">
    <source>
        <dbReference type="SAM" id="MobiDB-lite"/>
    </source>
</evidence>
<dbReference type="AlphaFoldDB" id="A0A1E2SM69"/>
<evidence type="ECO:0000313" key="2">
    <source>
        <dbReference type="EMBL" id="ODA90936.1"/>
    </source>
</evidence>
<reference evidence="2 3" key="1">
    <citation type="submission" date="2015-11" db="EMBL/GenBank/DDBJ databases">
        <authorList>
            <person name="Zhang Y."/>
            <person name="Guo Z."/>
        </authorList>
    </citation>
    <scope>NUCLEOTIDE SEQUENCE [LARGE SCALE GENOMIC DNA]</scope>
    <source>
        <strain evidence="3">gdw1</strain>
    </source>
</reference>
<sequence>MVSWGSRRLVRSFPLGALAVLVVIGVAGYVASSGGAGGLPDGSAVAASTPPSALPGSSARDAGVPSPIVATALLAGLAVKGRAPATGYACSLHYDQPMRSRGTTLL</sequence>
<dbReference type="EMBL" id="LNZG01000004">
    <property type="protein sequence ID" value="ODA90936.1"/>
    <property type="molecule type" value="Genomic_DNA"/>
</dbReference>
<comment type="caution">
    <text evidence="2">The sequence shown here is derived from an EMBL/GenBank/DDBJ whole genome shotgun (WGS) entry which is preliminary data.</text>
</comment>
<gene>
    <name evidence="2" type="ORF">ATY41_07690</name>
</gene>
<dbReference type="Proteomes" id="UP000094426">
    <property type="component" value="Unassembled WGS sequence"/>
</dbReference>
<organism evidence="2 3">
    <name type="scientific">Leifsonia xyli subsp. xyli</name>
    <dbReference type="NCBI Taxonomy" id="59736"/>
    <lineage>
        <taxon>Bacteria</taxon>
        <taxon>Bacillati</taxon>
        <taxon>Actinomycetota</taxon>
        <taxon>Actinomycetes</taxon>
        <taxon>Micrococcales</taxon>
        <taxon>Microbacteriaceae</taxon>
        <taxon>Leifsonia</taxon>
    </lineage>
</organism>
<name>A0A1E2SM69_LEIXY</name>
<proteinExistence type="predicted"/>
<accession>A0A1E2SM69</accession>
<evidence type="ECO:0000313" key="3">
    <source>
        <dbReference type="Proteomes" id="UP000094426"/>
    </source>
</evidence>
<feature type="region of interest" description="Disordered" evidence="1">
    <location>
        <begin position="41"/>
        <end position="63"/>
    </location>
</feature>